<keyword evidence="4" id="KW-0808">Transferase</keyword>
<proteinExistence type="predicted"/>
<dbReference type="GO" id="GO:0004673">
    <property type="term" value="F:protein histidine kinase activity"/>
    <property type="evidence" value="ECO:0007669"/>
    <property type="project" value="UniProtKB-EC"/>
</dbReference>
<dbReference type="Pfam" id="PF02518">
    <property type="entry name" value="HATPase_c"/>
    <property type="match status" value="1"/>
</dbReference>
<dbReference type="SMART" id="SM00387">
    <property type="entry name" value="HATPase_c"/>
    <property type="match status" value="1"/>
</dbReference>
<dbReference type="Gene3D" id="3.30.450.20">
    <property type="entry name" value="PAS domain"/>
    <property type="match status" value="1"/>
</dbReference>
<dbReference type="NCBIfam" id="TIGR00229">
    <property type="entry name" value="sensory_box"/>
    <property type="match status" value="1"/>
</dbReference>
<dbReference type="InterPro" id="IPR036890">
    <property type="entry name" value="HATPase_C_sf"/>
</dbReference>
<dbReference type="EMBL" id="BIXZ01000001">
    <property type="protein sequence ID" value="GCF12523.1"/>
    <property type="molecule type" value="Genomic_DNA"/>
</dbReference>
<evidence type="ECO:0000256" key="3">
    <source>
        <dbReference type="ARBA" id="ARBA00012438"/>
    </source>
</evidence>
<dbReference type="SUPFAM" id="SSF55785">
    <property type="entry name" value="PYP-like sensor domain (PAS domain)"/>
    <property type="match status" value="1"/>
</dbReference>
<evidence type="ECO:0000256" key="2">
    <source>
        <dbReference type="ARBA" id="ARBA00004141"/>
    </source>
</evidence>
<organism evidence="13 14">
    <name type="scientific">Haloarcula mannanilytica</name>
    <dbReference type="NCBI Taxonomy" id="2509225"/>
    <lineage>
        <taxon>Archaea</taxon>
        <taxon>Methanobacteriati</taxon>
        <taxon>Methanobacteriota</taxon>
        <taxon>Stenosarchaea group</taxon>
        <taxon>Halobacteria</taxon>
        <taxon>Halobacteriales</taxon>
        <taxon>Haloarculaceae</taxon>
        <taxon>Haloarcula</taxon>
    </lineage>
</organism>
<accession>A0A4C2EIU2</accession>
<evidence type="ECO:0000256" key="5">
    <source>
        <dbReference type="ARBA" id="ARBA00022692"/>
    </source>
</evidence>
<comment type="caution">
    <text evidence="13">The sequence shown here is derived from an EMBL/GenBank/DDBJ whole genome shotgun (WGS) entry which is preliminary data.</text>
</comment>
<dbReference type="Gene3D" id="3.30.450.40">
    <property type="match status" value="1"/>
</dbReference>
<keyword evidence="14" id="KW-1185">Reference proteome</keyword>
<dbReference type="Gene3D" id="3.30.565.10">
    <property type="entry name" value="Histidine kinase-like ATPase, C-terminal domain"/>
    <property type="match status" value="1"/>
</dbReference>
<evidence type="ECO:0000256" key="8">
    <source>
        <dbReference type="ARBA" id="ARBA00022840"/>
    </source>
</evidence>
<dbReference type="GO" id="GO:0016020">
    <property type="term" value="C:membrane"/>
    <property type="evidence" value="ECO:0007669"/>
    <property type="project" value="UniProtKB-SubCell"/>
</dbReference>
<dbReference type="SMART" id="SM00065">
    <property type="entry name" value="GAF"/>
    <property type="match status" value="1"/>
</dbReference>
<reference evidence="13 14" key="1">
    <citation type="submission" date="2019-02" db="EMBL/GenBank/DDBJ databases">
        <title>Haloarcula mannanilyticum sp. nov., a mannan degrading haloarchaeon isolated from commercial salt.</title>
        <authorList>
            <person name="Enomoto S."/>
            <person name="Shimane Y."/>
            <person name="Kamekura M."/>
            <person name="Ito T."/>
            <person name="Moriya O."/>
            <person name="Ihara K."/>
            <person name="Takahashi-Ando N."/>
            <person name="Fukushima Y."/>
            <person name="Yoshida Y."/>
            <person name="Usama R."/>
            <person name="Takai K."/>
            <person name="Minegishi H."/>
        </authorList>
    </citation>
    <scope>NUCLEOTIDE SEQUENCE [LARGE SCALE GENOMIC DNA]</scope>
    <source>
        <strain evidence="13 14">MD130-1</strain>
    </source>
</reference>
<dbReference type="PRINTS" id="PR00344">
    <property type="entry name" value="BCTRLSENSOR"/>
</dbReference>
<dbReference type="InterPro" id="IPR003594">
    <property type="entry name" value="HATPase_dom"/>
</dbReference>
<evidence type="ECO:0000313" key="14">
    <source>
        <dbReference type="Proteomes" id="UP000304382"/>
    </source>
</evidence>
<keyword evidence="8" id="KW-0067">ATP-binding</keyword>
<dbReference type="CDD" id="cd00075">
    <property type="entry name" value="HATPase"/>
    <property type="match status" value="1"/>
</dbReference>
<dbReference type="PROSITE" id="PS50109">
    <property type="entry name" value="HIS_KIN"/>
    <property type="match status" value="1"/>
</dbReference>
<keyword evidence="6" id="KW-0547">Nucleotide-binding</keyword>
<dbReference type="Proteomes" id="UP000304382">
    <property type="component" value="Unassembled WGS sequence"/>
</dbReference>
<dbReference type="AlphaFoldDB" id="A0A4C2EIU2"/>
<dbReference type="InterPro" id="IPR000014">
    <property type="entry name" value="PAS"/>
</dbReference>
<keyword evidence="5" id="KW-0812">Transmembrane</keyword>
<sequence>MFNSGEVEIRAMGDPLDGDENSDSTAQDRHLTAMQDLTAAMAAGGTSFAERIEPVLAVGREHLDFSEGYVAVVSDEEHEVVASTDGIPVGMTSPLAETFCRHTLAEDGINVLSDLDETLTDDPAQDRFDLRSYVGTALQPQEGVYGTLCFVNDSAPLDGWSDWQQTLFEHLTQWVEAEIERERALDTRERSQRLLEATFNSPETFIGILDTDGTLTRANETALAFIDADDTVFGEPLWETPWWDHDEAVARRCQDAIERVRAGETVRFEAEHIGADGQRISTAVVARPVVADGTVRKIIIEGTDITDLKRHEEQMEFFNSILRHDILNGMTVIEARAETLADDLDGTQATYAETILDWSRDIVDLTQKVRSVLSTMSEDGLTEAEAMPLEPVIEGAVNKAASMDEDCTVETDIDDGLTVVADDLLDDVVGNILTNAVEHGGPGSTIEVTAERVGSMVRLHIADDGPGISPDERDTIFEKGERGTQSTGTGFGLYFVSVMVESYGGDIWVEDSDLGGSEFVVEFPAK</sequence>
<dbReference type="PANTHER" id="PTHR42878">
    <property type="entry name" value="TWO-COMPONENT HISTIDINE KINASE"/>
    <property type="match status" value="1"/>
</dbReference>
<dbReference type="Pfam" id="PF08448">
    <property type="entry name" value="PAS_4"/>
    <property type="match status" value="1"/>
</dbReference>
<gene>
    <name evidence="13" type="ORF">Harman_04580</name>
</gene>
<evidence type="ECO:0000256" key="7">
    <source>
        <dbReference type="ARBA" id="ARBA00022777"/>
    </source>
</evidence>
<dbReference type="PANTHER" id="PTHR42878:SF7">
    <property type="entry name" value="SENSOR HISTIDINE KINASE GLRK"/>
    <property type="match status" value="1"/>
</dbReference>
<dbReference type="GO" id="GO:0005524">
    <property type="term" value="F:ATP binding"/>
    <property type="evidence" value="ECO:0007669"/>
    <property type="project" value="UniProtKB-KW"/>
</dbReference>
<keyword evidence="10" id="KW-0902">Two-component regulatory system</keyword>
<evidence type="ECO:0000256" key="6">
    <source>
        <dbReference type="ARBA" id="ARBA00022741"/>
    </source>
</evidence>
<dbReference type="GO" id="GO:0007234">
    <property type="term" value="P:osmosensory signaling via phosphorelay pathway"/>
    <property type="evidence" value="ECO:0007669"/>
    <property type="project" value="TreeGrafter"/>
</dbReference>
<keyword evidence="9" id="KW-1133">Transmembrane helix</keyword>
<evidence type="ECO:0000256" key="10">
    <source>
        <dbReference type="ARBA" id="ARBA00023012"/>
    </source>
</evidence>
<dbReference type="CDD" id="cd00130">
    <property type="entry name" value="PAS"/>
    <property type="match status" value="1"/>
</dbReference>
<dbReference type="InterPro" id="IPR003018">
    <property type="entry name" value="GAF"/>
</dbReference>
<dbReference type="SUPFAM" id="SSF55781">
    <property type="entry name" value="GAF domain-like"/>
    <property type="match status" value="1"/>
</dbReference>
<evidence type="ECO:0000313" key="13">
    <source>
        <dbReference type="EMBL" id="GCF12523.1"/>
    </source>
</evidence>
<feature type="domain" description="Histidine kinase" evidence="12">
    <location>
        <begin position="321"/>
        <end position="526"/>
    </location>
</feature>
<dbReference type="InterPro" id="IPR013656">
    <property type="entry name" value="PAS_4"/>
</dbReference>
<keyword evidence="11" id="KW-0472">Membrane</keyword>
<dbReference type="Pfam" id="PF01590">
    <property type="entry name" value="GAF"/>
    <property type="match status" value="1"/>
</dbReference>
<name>A0A4C2EIU2_9EURY</name>
<dbReference type="InterPro" id="IPR035965">
    <property type="entry name" value="PAS-like_dom_sf"/>
</dbReference>
<evidence type="ECO:0000259" key="12">
    <source>
        <dbReference type="PROSITE" id="PS50109"/>
    </source>
</evidence>
<dbReference type="SUPFAM" id="SSF55874">
    <property type="entry name" value="ATPase domain of HSP90 chaperone/DNA topoisomerase II/histidine kinase"/>
    <property type="match status" value="1"/>
</dbReference>
<dbReference type="InterPro" id="IPR004358">
    <property type="entry name" value="Sig_transdc_His_kin-like_C"/>
</dbReference>
<dbReference type="InterPro" id="IPR005467">
    <property type="entry name" value="His_kinase_dom"/>
</dbReference>
<dbReference type="GO" id="GO:0030295">
    <property type="term" value="F:protein kinase activator activity"/>
    <property type="evidence" value="ECO:0007669"/>
    <property type="project" value="TreeGrafter"/>
</dbReference>
<protein>
    <recommendedName>
        <fullName evidence="3">histidine kinase</fullName>
        <ecNumber evidence="3">2.7.13.3</ecNumber>
    </recommendedName>
</protein>
<dbReference type="InterPro" id="IPR050351">
    <property type="entry name" value="BphY/WalK/GraS-like"/>
</dbReference>
<comment type="subcellular location">
    <subcellularLocation>
        <location evidence="2">Membrane</location>
        <topology evidence="2">Multi-pass membrane protein</topology>
    </subcellularLocation>
</comment>
<evidence type="ECO:0000256" key="4">
    <source>
        <dbReference type="ARBA" id="ARBA00022679"/>
    </source>
</evidence>
<comment type="catalytic activity">
    <reaction evidence="1">
        <text>ATP + protein L-histidine = ADP + protein N-phospho-L-histidine.</text>
        <dbReference type="EC" id="2.7.13.3"/>
    </reaction>
</comment>
<evidence type="ECO:0000256" key="1">
    <source>
        <dbReference type="ARBA" id="ARBA00000085"/>
    </source>
</evidence>
<dbReference type="InterPro" id="IPR029016">
    <property type="entry name" value="GAF-like_dom_sf"/>
</dbReference>
<dbReference type="EC" id="2.7.13.3" evidence="3"/>
<keyword evidence="7" id="KW-0418">Kinase</keyword>
<evidence type="ECO:0000256" key="9">
    <source>
        <dbReference type="ARBA" id="ARBA00022989"/>
    </source>
</evidence>
<dbReference type="GO" id="GO:0000156">
    <property type="term" value="F:phosphorelay response regulator activity"/>
    <property type="evidence" value="ECO:0007669"/>
    <property type="project" value="TreeGrafter"/>
</dbReference>
<evidence type="ECO:0000256" key="11">
    <source>
        <dbReference type="ARBA" id="ARBA00023136"/>
    </source>
</evidence>